<evidence type="ECO:0000313" key="1">
    <source>
        <dbReference type="EMBL" id="QGR72061.1"/>
    </source>
</evidence>
<dbReference type="PANTHER" id="PTHR34413:SF1">
    <property type="entry name" value="CYTOPLASMIC PROTEIN"/>
    <property type="match status" value="1"/>
</dbReference>
<keyword evidence="2" id="KW-1185">Reference proteome</keyword>
<reference evidence="1 2" key="1">
    <citation type="submission" date="2019-11" db="EMBL/GenBank/DDBJ databases">
        <title>FDA dAtabase for Regulatory Grade micrObial Sequences (FDA-ARGOS): Supporting development and validation of Infectious Disease Dx tests.</title>
        <authorList>
            <person name="Patel R."/>
            <person name="Rucinski S."/>
            <person name="Tallon L."/>
            <person name="Sadzewicz L."/>
            <person name="Vavikolanu K."/>
            <person name="Mehta A."/>
            <person name="Aluvathingal J."/>
            <person name="Nadendla S."/>
            <person name="Nandy P."/>
            <person name="Geyer C."/>
            <person name="Yan Y."/>
            <person name="Sichtig H."/>
        </authorList>
    </citation>
    <scope>NUCLEOTIDE SEQUENCE [LARGE SCALE GENOMIC DNA]</scope>
    <source>
        <strain evidence="1 2">FDAARGOS_729</strain>
    </source>
</reference>
<accession>A0ABX6FDR8</accession>
<organism evidence="1 2">
    <name type="scientific">Yersinia intermedia</name>
    <dbReference type="NCBI Taxonomy" id="631"/>
    <lineage>
        <taxon>Bacteria</taxon>
        <taxon>Pseudomonadati</taxon>
        <taxon>Pseudomonadota</taxon>
        <taxon>Gammaproteobacteria</taxon>
        <taxon>Enterobacterales</taxon>
        <taxon>Yersiniaceae</taxon>
        <taxon>Yersinia</taxon>
    </lineage>
</organism>
<gene>
    <name evidence="1" type="ORF">FOC37_17845</name>
</gene>
<dbReference type="InterPro" id="IPR051220">
    <property type="entry name" value="TFA_Chaperone"/>
</dbReference>
<protein>
    <submittedName>
        <fullName evidence="1">Tail fiber assembly protein</fullName>
    </submittedName>
</protein>
<dbReference type="Proteomes" id="UP000424966">
    <property type="component" value="Chromosome"/>
</dbReference>
<sequence>MNKYLYDAVTNAFYPLAMQEDYEAAGMWPKIGVEVDEDLFASFQNPAPGKIRVPGKDGYPAWGDIPPPSDDQLLAMAEAEKQSRIADANDYMNSKQWPGKAAMGRLKVSEKAQYNLWLDYLDALEAVDTSTVPDVWPLAPE</sequence>
<dbReference type="PANTHER" id="PTHR34413">
    <property type="entry name" value="PROPHAGE TAIL FIBER ASSEMBLY PROTEIN HOMOLOG TFAE-RELATED-RELATED"/>
    <property type="match status" value="1"/>
</dbReference>
<dbReference type="GeneID" id="58048166"/>
<dbReference type="EMBL" id="CP046294">
    <property type="protein sequence ID" value="QGR72061.1"/>
    <property type="molecule type" value="Genomic_DNA"/>
</dbReference>
<proteinExistence type="predicted"/>
<evidence type="ECO:0000313" key="2">
    <source>
        <dbReference type="Proteomes" id="UP000424966"/>
    </source>
</evidence>
<name>A0ABX6FDR8_YERIN</name>
<dbReference type="InterPro" id="IPR003458">
    <property type="entry name" value="Phage_T4_Gp38_tail_assem"/>
</dbReference>
<dbReference type="RefSeq" id="WP_155967793.1">
    <property type="nucleotide sequence ID" value="NZ_CP046293.1"/>
</dbReference>
<dbReference type="Pfam" id="PF02413">
    <property type="entry name" value="Caudo_TAP"/>
    <property type="match status" value="1"/>
</dbReference>